<dbReference type="OrthoDB" id="265044at2759"/>
<keyword evidence="3" id="KW-0488">Methylation</keyword>
<evidence type="ECO:0000256" key="2">
    <source>
        <dbReference type="ARBA" id="ARBA00022475"/>
    </source>
</evidence>
<dbReference type="PROSITE" id="PS51421">
    <property type="entry name" value="RAS"/>
    <property type="match status" value="1"/>
</dbReference>
<dbReference type="SMART" id="SM00174">
    <property type="entry name" value="RHO"/>
    <property type="match status" value="1"/>
</dbReference>
<organism evidence="11 12">
    <name type="scientific">Polypedilum vanderplanki</name>
    <name type="common">Sleeping chironomid midge</name>
    <dbReference type="NCBI Taxonomy" id="319348"/>
    <lineage>
        <taxon>Eukaryota</taxon>
        <taxon>Metazoa</taxon>
        <taxon>Ecdysozoa</taxon>
        <taxon>Arthropoda</taxon>
        <taxon>Hexapoda</taxon>
        <taxon>Insecta</taxon>
        <taxon>Pterygota</taxon>
        <taxon>Neoptera</taxon>
        <taxon>Endopterygota</taxon>
        <taxon>Diptera</taxon>
        <taxon>Nematocera</taxon>
        <taxon>Chironomoidea</taxon>
        <taxon>Chironomidae</taxon>
        <taxon>Chironominae</taxon>
        <taxon>Polypedilum</taxon>
        <taxon>Polypedilum</taxon>
    </lineage>
</organism>
<dbReference type="Proteomes" id="UP001107558">
    <property type="component" value="Chromosome 3"/>
</dbReference>
<evidence type="ECO:0000256" key="9">
    <source>
        <dbReference type="ARBA" id="ARBA00061515"/>
    </source>
</evidence>
<evidence type="ECO:0000256" key="8">
    <source>
        <dbReference type="ARBA" id="ARBA00023289"/>
    </source>
</evidence>
<sequence>MPEQSNDYRVVTFGSGGVGKSSLVLRFIKGTFPTNYIPTIEDTYRQVITCNKNICTLQVTDTTGSHCFPAMQQLSISKGHAFILVYSVCSRQSLEELRPIWQLIKEIKGETLTSIPVMLVGNKIDEPAELREVTHAEGQAVAAEWGVQFMETSAKTNHNVTELFQELLNMEKNRNVSLTDSKSNKKKGKSKKKEQNGSAGAGPSGEGSGGGKEKCQVM</sequence>
<comment type="similarity">
    <text evidence="9">Belongs to the small GTPase superfamily. Di-Ras family.</text>
</comment>
<dbReference type="NCBIfam" id="TIGR00231">
    <property type="entry name" value="small_GTP"/>
    <property type="match status" value="1"/>
</dbReference>
<dbReference type="SUPFAM" id="SSF52540">
    <property type="entry name" value="P-loop containing nucleoside triphosphate hydrolases"/>
    <property type="match status" value="1"/>
</dbReference>
<dbReference type="CDD" id="cd04140">
    <property type="entry name" value="ARHI_like"/>
    <property type="match status" value="1"/>
</dbReference>
<reference evidence="11" key="1">
    <citation type="submission" date="2021-03" db="EMBL/GenBank/DDBJ databases">
        <title>Chromosome level genome of the anhydrobiotic midge Polypedilum vanderplanki.</title>
        <authorList>
            <person name="Yoshida Y."/>
            <person name="Kikawada T."/>
            <person name="Gusev O."/>
        </authorList>
    </citation>
    <scope>NUCLEOTIDE SEQUENCE</scope>
    <source>
        <strain evidence="11">NIAS01</strain>
        <tissue evidence="11">Whole body or cell culture</tissue>
    </source>
</reference>
<name>A0A9J6BVU9_POLVA</name>
<evidence type="ECO:0000256" key="3">
    <source>
        <dbReference type="ARBA" id="ARBA00022481"/>
    </source>
</evidence>
<dbReference type="GO" id="GO:0007165">
    <property type="term" value="P:signal transduction"/>
    <property type="evidence" value="ECO:0007669"/>
    <property type="project" value="InterPro"/>
</dbReference>
<dbReference type="InterPro" id="IPR020849">
    <property type="entry name" value="Small_GTPase_Ras-type"/>
</dbReference>
<keyword evidence="2" id="KW-1003">Cell membrane</keyword>
<feature type="region of interest" description="Disordered" evidence="10">
    <location>
        <begin position="174"/>
        <end position="218"/>
    </location>
</feature>
<evidence type="ECO:0000256" key="1">
    <source>
        <dbReference type="ARBA" id="ARBA00004342"/>
    </source>
</evidence>
<evidence type="ECO:0000313" key="12">
    <source>
        <dbReference type="Proteomes" id="UP001107558"/>
    </source>
</evidence>
<dbReference type="Pfam" id="PF00071">
    <property type="entry name" value="Ras"/>
    <property type="match status" value="1"/>
</dbReference>
<comment type="subcellular location">
    <subcellularLocation>
        <location evidence="1">Cell membrane</location>
        <topology evidence="1">Lipid-anchor</topology>
        <orientation evidence="1">Cytoplasmic side</orientation>
    </subcellularLocation>
</comment>
<dbReference type="GO" id="GO:0005886">
    <property type="term" value="C:plasma membrane"/>
    <property type="evidence" value="ECO:0007669"/>
    <property type="project" value="UniProtKB-SubCell"/>
</dbReference>
<dbReference type="SMART" id="SM00173">
    <property type="entry name" value="RAS"/>
    <property type="match status" value="1"/>
</dbReference>
<evidence type="ECO:0008006" key="13">
    <source>
        <dbReference type="Google" id="ProtNLM"/>
    </source>
</evidence>
<dbReference type="EMBL" id="JADBJN010000003">
    <property type="protein sequence ID" value="KAG5673637.1"/>
    <property type="molecule type" value="Genomic_DNA"/>
</dbReference>
<dbReference type="InterPro" id="IPR005225">
    <property type="entry name" value="Small_GTP-bd"/>
</dbReference>
<dbReference type="Gene3D" id="3.40.50.300">
    <property type="entry name" value="P-loop containing nucleotide triphosphate hydrolases"/>
    <property type="match status" value="1"/>
</dbReference>
<keyword evidence="6" id="KW-0472">Membrane</keyword>
<keyword evidence="4" id="KW-0547">Nucleotide-binding</keyword>
<dbReference type="InterPro" id="IPR001806">
    <property type="entry name" value="Small_GTPase"/>
</dbReference>
<protein>
    <recommendedName>
        <fullName evidence="13">GTP-binding protein Di-Ras2</fullName>
    </recommendedName>
</protein>
<dbReference type="InterPro" id="IPR027417">
    <property type="entry name" value="P-loop_NTPase"/>
</dbReference>
<evidence type="ECO:0000256" key="7">
    <source>
        <dbReference type="ARBA" id="ARBA00023288"/>
    </source>
</evidence>
<accession>A0A9J6BVU9</accession>
<dbReference type="PRINTS" id="PR00449">
    <property type="entry name" value="RASTRNSFRMNG"/>
</dbReference>
<proteinExistence type="inferred from homology"/>
<gene>
    <name evidence="11" type="ORF">PVAND_003666</name>
</gene>
<evidence type="ECO:0000256" key="4">
    <source>
        <dbReference type="ARBA" id="ARBA00022741"/>
    </source>
</evidence>
<dbReference type="AlphaFoldDB" id="A0A9J6BVU9"/>
<evidence type="ECO:0000256" key="6">
    <source>
        <dbReference type="ARBA" id="ARBA00023136"/>
    </source>
</evidence>
<dbReference type="PROSITE" id="PS51419">
    <property type="entry name" value="RAB"/>
    <property type="match status" value="1"/>
</dbReference>
<dbReference type="FunFam" id="3.40.50.300:FF:000303">
    <property type="entry name" value="GTP-binding protein Di-Ras2"/>
    <property type="match status" value="1"/>
</dbReference>
<dbReference type="GO" id="GO:0003924">
    <property type="term" value="F:GTPase activity"/>
    <property type="evidence" value="ECO:0007669"/>
    <property type="project" value="InterPro"/>
</dbReference>
<keyword evidence="7" id="KW-0449">Lipoprotein</keyword>
<dbReference type="PANTHER" id="PTHR24070">
    <property type="entry name" value="RAS, DI-RAS, AND RHEB FAMILY MEMBERS OF SMALL GTPASE SUPERFAMILY"/>
    <property type="match status" value="1"/>
</dbReference>
<feature type="compositionally biased region" description="Gly residues" evidence="10">
    <location>
        <begin position="199"/>
        <end position="210"/>
    </location>
</feature>
<keyword evidence="8" id="KW-0636">Prenylation</keyword>
<dbReference type="SMART" id="SM00175">
    <property type="entry name" value="RAB"/>
    <property type="match status" value="1"/>
</dbReference>
<dbReference type="PROSITE" id="PS51420">
    <property type="entry name" value="RHO"/>
    <property type="match status" value="1"/>
</dbReference>
<evidence type="ECO:0000256" key="5">
    <source>
        <dbReference type="ARBA" id="ARBA00023134"/>
    </source>
</evidence>
<keyword evidence="5" id="KW-0342">GTP-binding</keyword>
<evidence type="ECO:0000256" key="10">
    <source>
        <dbReference type="SAM" id="MobiDB-lite"/>
    </source>
</evidence>
<keyword evidence="12" id="KW-1185">Reference proteome</keyword>
<evidence type="ECO:0000313" key="11">
    <source>
        <dbReference type="EMBL" id="KAG5673637.1"/>
    </source>
</evidence>
<dbReference type="GO" id="GO:0005525">
    <property type="term" value="F:GTP binding"/>
    <property type="evidence" value="ECO:0007669"/>
    <property type="project" value="UniProtKB-KW"/>
</dbReference>
<comment type="caution">
    <text evidence="11">The sequence shown here is derived from an EMBL/GenBank/DDBJ whole genome shotgun (WGS) entry which is preliminary data.</text>
</comment>